<keyword evidence="2" id="KW-1185">Reference proteome</keyword>
<name>A0ABU0MRH7_9PROT</name>
<comment type="caution">
    <text evidence="1">The sequence shown here is derived from an EMBL/GenBank/DDBJ whole genome shotgun (WGS) entry which is preliminary data.</text>
</comment>
<dbReference type="EMBL" id="JAUSVU010000023">
    <property type="protein sequence ID" value="MDQ0536090.1"/>
    <property type="molecule type" value="Genomic_DNA"/>
</dbReference>
<evidence type="ECO:0000313" key="2">
    <source>
        <dbReference type="Proteomes" id="UP001244552"/>
    </source>
</evidence>
<protein>
    <submittedName>
        <fullName evidence="1">Uncharacterized protein</fullName>
    </submittedName>
</protein>
<reference evidence="1 2" key="1">
    <citation type="submission" date="2023-07" db="EMBL/GenBank/DDBJ databases">
        <title>Genomic Encyclopedia of Type Strains, Phase IV (KMG-IV): sequencing the most valuable type-strain genomes for metagenomic binning, comparative biology and taxonomic classification.</title>
        <authorList>
            <person name="Goeker M."/>
        </authorList>
    </citation>
    <scope>NUCLEOTIDE SEQUENCE [LARGE SCALE GENOMIC DNA]</scope>
    <source>
        <strain evidence="1 2">DSM 19922</strain>
    </source>
</reference>
<proteinExistence type="predicted"/>
<evidence type="ECO:0000313" key="1">
    <source>
        <dbReference type="EMBL" id="MDQ0536090.1"/>
    </source>
</evidence>
<accession>A0ABU0MRH7</accession>
<gene>
    <name evidence="1" type="ORF">QO018_004981</name>
</gene>
<sequence length="183" mass="20110">MPSVPRLPHSPPPTRIVARIGRRPGATLVDRLVRQSQARVEDRVLIAGPCGTEMLLDLYRRGFHRVCHEMGDRMPVHDSFDVVWLLRCDPVQTLNRMLLGLGRTLRQGGTVVVHARHPAPSPTPSAFPAPHSPDEGMPRVQEVRRQFVACGLLPLLQVSDGGTGYLLSAHRPPMAARPLPATA</sequence>
<dbReference type="Proteomes" id="UP001244552">
    <property type="component" value="Unassembled WGS sequence"/>
</dbReference>
<organism evidence="1 2">
    <name type="scientific">Azospirillum picis</name>
    <dbReference type="NCBI Taxonomy" id="488438"/>
    <lineage>
        <taxon>Bacteria</taxon>
        <taxon>Pseudomonadati</taxon>
        <taxon>Pseudomonadota</taxon>
        <taxon>Alphaproteobacteria</taxon>
        <taxon>Rhodospirillales</taxon>
        <taxon>Azospirillaceae</taxon>
        <taxon>Azospirillum</taxon>
    </lineage>
</organism>
<dbReference type="RefSeq" id="WP_209983979.1">
    <property type="nucleotide sequence ID" value="NZ_JAGINO010000013.1"/>
</dbReference>